<gene>
    <name evidence="1" type="ORF">Gohar_020446</name>
</gene>
<protein>
    <submittedName>
        <fullName evidence="1">Uncharacterized protein</fullName>
    </submittedName>
</protein>
<accession>A0A7J9HXT1</accession>
<reference evidence="1 2" key="1">
    <citation type="journal article" date="2019" name="Genome Biol. Evol.">
        <title>Insights into the evolution of the New World diploid cottons (Gossypium, subgenus Houzingenia) based on genome sequencing.</title>
        <authorList>
            <person name="Grover C.E."/>
            <person name="Arick M.A. 2nd"/>
            <person name="Thrash A."/>
            <person name="Conover J.L."/>
            <person name="Sanders W.S."/>
            <person name="Peterson D.G."/>
            <person name="Frelichowski J.E."/>
            <person name="Scheffler J.A."/>
            <person name="Scheffler B.E."/>
            <person name="Wendel J.F."/>
        </authorList>
    </citation>
    <scope>NUCLEOTIDE SEQUENCE [LARGE SCALE GENOMIC DNA]</scope>
    <source>
        <strain evidence="1">0</strain>
        <tissue evidence="1">Leaf</tissue>
    </source>
</reference>
<keyword evidence="2" id="KW-1185">Reference proteome</keyword>
<proteinExistence type="predicted"/>
<organism evidence="1 2">
    <name type="scientific">Gossypium harknessii</name>
    <dbReference type="NCBI Taxonomy" id="34285"/>
    <lineage>
        <taxon>Eukaryota</taxon>
        <taxon>Viridiplantae</taxon>
        <taxon>Streptophyta</taxon>
        <taxon>Embryophyta</taxon>
        <taxon>Tracheophyta</taxon>
        <taxon>Spermatophyta</taxon>
        <taxon>Magnoliopsida</taxon>
        <taxon>eudicotyledons</taxon>
        <taxon>Gunneridae</taxon>
        <taxon>Pentapetalae</taxon>
        <taxon>rosids</taxon>
        <taxon>malvids</taxon>
        <taxon>Malvales</taxon>
        <taxon>Malvaceae</taxon>
        <taxon>Malvoideae</taxon>
        <taxon>Gossypium</taxon>
    </lineage>
</organism>
<dbReference type="AlphaFoldDB" id="A0A7J9HXT1"/>
<dbReference type="Proteomes" id="UP000593560">
    <property type="component" value="Unassembled WGS sequence"/>
</dbReference>
<name>A0A7J9HXT1_9ROSI</name>
<dbReference type="OrthoDB" id="994996at2759"/>
<evidence type="ECO:0000313" key="1">
    <source>
        <dbReference type="EMBL" id="MBA0814630.1"/>
    </source>
</evidence>
<evidence type="ECO:0000313" key="2">
    <source>
        <dbReference type="Proteomes" id="UP000593560"/>
    </source>
</evidence>
<dbReference type="EMBL" id="JABFAD010000012">
    <property type="protein sequence ID" value="MBA0814630.1"/>
    <property type="molecule type" value="Genomic_DNA"/>
</dbReference>
<comment type="caution">
    <text evidence="1">The sequence shown here is derived from an EMBL/GenBank/DDBJ whole genome shotgun (WGS) entry which is preliminary data.</text>
</comment>
<sequence length="83" mass="9420">MQQGIFREYVQAFSELMLQISDLSEKEAYYGSEDGLKLWAKHKLRRQGITELTIAMAKVESFVELGLTKDKFESSTQGTRGIG</sequence>